<dbReference type="RefSeq" id="WP_203841550.1">
    <property type="nucleotide sequence ID" value="NZ_BAAATV010000019.1"/>
</dbReference>
<proteinExistence type="inferred from homology"/>
<evidence type="ECO:0000313" key="6">
    <source>
        <dbReference type="EMBL" id="GIE24540.1"/>
    </source>
</evidence>
<comment type="similarity">
    <text evidence="2 5">Belongs to the aldose epimerase family.</text>
</comment>
<sequence length="336" mass="36669">MRISKRPAGTTAGHARQAARPVDAFELDNGHGLSVEVWTYGATLVSVRVPDRTGRRDNIVLRHATLAGYEARKGSPYLGSTLGRFSRSVDRGSFSLDGTEHQLDPNDRGHHMHGGTFGFDRLVWDGDAAHDAGSVAVRLRLRSPDGDQGYPGDLSAETVYRLSADGALSFEHRATSSSPTIVDLTNHAYWNLHPGHRIDGHHLALNSGRIIHYSERMVPVPGPPGDVTGTPYDFRRSHHLGPLPVDRFFVLDDPTWAAQLSDPVSGRRMRVVTEAPGLGIYTADRHGQPRGGICLQASALPNAPNRPDFPSVRLDPGQTWTSRTTHHFAVSNEGDQ</sequence>
<dbReference type="PIRSF" id="PIRSF005096">
    <property type="entry name" value="GALM"/>
    <property type="match status" value="1"/>
</dbReference>
<dbReference type="PANTHER" id="PTHR10091">
    <property type="entry name" value="ALDOSE-1-EPIMERASE"/>
    <property type="match status" value="1"/>
</dbReference>
<protein>
    <recommendedName>
        <fullName evidence="5">Aldose 1-epimerase</fullName>
        <ecNumber evidence="5">5.1.3.3</ecNumber>
    </recommendedName>
</protein>
<comment type="catalytic activity">
    <reaction evidence="5">
        <text>alpha-D-glucose = beta-D-glucose</text>
        <dbReference type="Rhea" id="RHEA:10264"/>
        <dbReference type="ChEBI" id="CHEBI:15903"/>
        <dbReference type="ChEBI" id="CHEBI:17925"/>
        <dbReference type="EC" id="5.1.3.3"/>
    </reaction>
</comment>
<dbReference type="InterPro" id="IPR014718">
    <property type="entry name" value="GH-type_carb-bd"/>
</dbReference>
<dbReference type="CDD" id="cd09019">
    <property type="entry name" value="galactose_mutarotase_like"/>
    <property type="match status" value="1"/>
</dbReference>
<comment type="pathway">
    <text evidence="1 5">Carbohydrate metabolism; hexose metabolism.</text>
</comment>
<evidence type="ECO:0000256" key="4">
    <source>
        <dbReference type="ARBA" id="ARBA00023277"/>
    </source>
</evidence>
<organism evidence="6 7">
    <name type="scientific">Winogradskya humida</name>
    <dbReference type="NCBI Taxonomy" id="113566"/>
    <lineage>
        <taxon>Bacteria</taxon>
        <taxon>Bacillati</taxon>
        <taxon>Actinomycetota</taxon>
        <taxon>Actinomycetes</taxon>
        <taxon>Micromonosporales</taxon>
        <taxon>Micromonosporaceae</taxon>
        <taxon>Winogradskya</taxon>
    </lineage>
</organism>
<dbReference type="PANTHER" id="PTHR10091:SF0">
    <property type="entry name" value="GALACTOSE MUTAROTASE"/>
    <property type="match status" value="1"/>
</dbReference>
<keyword evidence="4 5" id="KW-0119">Carbohydrate metabolism</keyword>
<dbReference type="EMBL" id="BOMN01000111">
    <property type="protein sequence ID" value="GIE24540.1"/>
    <property type="molecule type" value="Genomic_DNA"/>
</dbReference>
<accession>A0ABQ4A0Z7</accession>
<comment type="caution">
    <text evidence="6">The sequence shown here is derived from an EMBL/GenBank/DDBJ whole genome shotgun (WGS) entry which is preliminary data.</text>
</comment>
<dbReference type="Proteomes" id="UP000603200">
    <property type="component" value="Unassembled WGS sequence"/>
</dbReference>
<keyword evidence="7" id="KW-1185">Reference proteome</keyword>
<dbReference type="InterPro" id="IPR011013">
    <property type="entry name" value="Gal_mutarotase_sf_dom"/>
</dbReference>
<dbReference type="SUPFAM" id="SSF74650">
    <property type="entry name" value="Galactose mutarotase-like"/>
    <property type="match status" value="1"/>
</dbReference>
<name>A0ABQ4A0Z7_9ACTN</name>
<dbReference type="InterPro" id="IPR015443">
    <property type="entry name" value="Aldose_1-epimerase"/>
</dbReference>
<dbReference type="InterPro" id="IPR047215">
    <property type="entry name" value="Galactose_mutarotase-like"/>
</dbReference>
<dbReference type="Gene3D" id="2.70.98.10">
    <property type="match status" value="1"/>
</dbReference>
<dbReference type="Pfam" id="PF01263">
    <property type="entry name" value="Aldose_epim"/>
    <property type="match status" value="1"/>
</dbReference>
<keyword evidence="3 5" id="KW-0413">Isomerase</keyword>
<dbReference type="EC" id="5.1.3.3" evidence="5"/>
<evidence type="ECO:0000256" key="2">
    <source>
        <dbReference type="ARBA" id="ARBA00006206"/>
    </source>
</evidence>
<evidence type="ECO:0000313" key="7">
    <source>
        <dbReference type="Proteomes" id="UP000603200"/>
    </source>
</evidence>
<evidence type="ECO:0000256" key="3">
    <source>
        <dbReference type="ARBA" id="ARBA00023235"/>
    </source>
</evidence>
<dbReference type="InterPro" id="IPR008183">
    <property type="entry name" value="Aldose_1/G6P_1-epimerase"/>
</dbReference>
<reference evidence="6 7" key="1">
    <citation type="submission" date="2021-01" db="EMBL/GenBank/DDBJ databases">
        <title>Whole genome shotgun sequence of Actinoplanes humidus NBRC 14915.</title>
        <authorList>
            <person name="Komaki H."/>
            <person name="Tamura T."/>
        </authorList>
    </citation>
    <scope>NUCLEOTIDE SEQUENCE [LARGE SCALE GENOMIC DNA]</scope>
    <source>
        <strain evidence="6 7">NBRC 14915</strain>
    </source>
</reference>
<evidence type="ECO:0000256" key="5">
    <source>
        <dbReference type="PIRNR" id="PIRNR005096"/>
    </source>
</evidence>
<gene>
    <name evidence="6" type="primary">galM_2</name>
    <name evidence="6" type="ORF">Ahu01nite_076420</name>
</gene>
<evidence type="ECO:0000256" key="1">
    <source>
        <dbReference type="ARBA" id="ARBA00005028"/>
    </source>
</evidence>